<accession>A0A1Q9CUL4</accession>
<organism evidence="1 2">
    <name type="scientific">Symbiodinium microadriaticum</name>
    <name type="common">Dinoflagellate</name>
    <name type="synonym">Zooxanthella microadriatica</name>
    <dbReference type="NCBI Taxonomy" id="2951"/>
    <lineage>
        <taxon>Eukaryota</taxon>
        <taxon>Sar</taxon>
        <taxon>Alveolata</taxon>
        <taxon>Dinophyceae</taxon>
        <taxon>Suessiales</taxon>
        <taxon>Symbiodiniaceae</taxon>
        <taxon>Symbiodinium</taxon>
    </lineage>
</organism>
<protein>
    <submittedName>
        <fullName evidence="1">Uncharacterized protein</fullName>
    </submittedName>
</protein>
<keyword evidence="2" id="KW-1185">Reference proteome</keyword>
<sequence length="191" mass="20670">MGARVDVQHGNMRAQVFTQTEARGTERKGFPLKKDQMAQSCGSTLNETQQQVVPYPGNAVTYRKIPLGGPYGRSGTSDPVCIAMRAMACSEQPLWDREARRSSCARSSQKGVGGNAKLSKEVADDSTIEGLSGKRLTGDLVVRRAYIVEYEGRQPPCGDGEIAETLESALRSCQKATDKACTGEVRGIHMD</sequence>
<gene>
    <name evidence="1" type="ORF">AK812_SmicGene32243</name>
</gene>
<reference evidence="1 2" key="1">
    <citation type="submission" date="2016-02" db="EMBL/GenBank/DDBJ databases">
        <title>Genome analysis of coral dinoflagellate symbionts highlights evolutionary adaptations to a symbiotic lifestyle.</title>
        <authorList>
            <person name="Aranda M."/>
            <person name="Li Y."/>
            <person name="Liew Y.J."/>
            <person name="Baumgarten S."/>
            <person name="Simakov O."/>
            <person name="Wilson M."/>
            <person name="Piel J."/>
            <person name="Ashoor H."/>
            <person name="Bougouffa S."/>
            <person name="Bajic V.B."/>
            <person name="Ryu T."/>
            <person name="Ravasi T."/>
            <person name="Bayer T."/>
            <person name="Micklem G."/>
            <person name="Kim H."/>
            <person name="Bhak J."/>
            <person name="Lajeunesse T.C."/>
            <person name="Voolstra C.R."/>
        </authorList>
    </citation>
    <scope>NUCLEOTIDE SEQUENCE [LARGE SCALE GENOMIC DNA]</scope>
    <source>
        <strain evidence="1 2">CCMP2467</strain>
    </source>
</reference>
<comment type="caution">
    <text evidence="1">The sequence shown here is derived from an EMBL/GenBank/DDBJ whole genome shotgun (WGS) entry which is preliminary data.</text>
</comment>
<name>A0A1Q9CUL4_SYMMI</name>
<proteinExistence type="predicted"/>
<dbReference type="Proteomes" id="UP000186817">
    <property type="component" value="Unassembled WGS sequence"/>
</dbReference>
<dbReference type="EMBL" id="LSRX01000907">
    <property type="protein sequence ID" value="OLP86622.1"/>
    <property type="molecule type" value="Genomic_DNA"/>
</dbReference>
<evidence type="ECO:0000313" key="1">
    <source>
        <dbReference type="EMBL" id="OLP86622.1"/>
    </source>
</evidence>
<dbReference type="AlphaFoldDB" id="A0A1Q9CUL4"/>
<evidence type="ECO:0000313" key="2">
    <source>
        <dbReference type="Proteomes" id="UP000186817"/>
    </source>
</evidence>